<evidence type="ECO:0000256" key="5">
    <source>
        <dbReference type="ARBA" id="ARBA00023242"/>
    </source>
</evidence>
<dbReference type="OrthoDB" id="3252425at2759"/>
<keyword evidence="2" id="KW-0479">Metal-binding</keyword>
<keyword evidence="3" id="KW-0863">Zinc-finger</keyword>
<dbReference type="PANTHER" id="PTHR46481:SF10">
    <property type="entry name" value="ZINC FINGER BED DOMAIN-CONTAINING PROTEIN 39"/>
    <property type="match status" value="1"/>
</dbReference>
<evidence type="ECO:0000313" key="6">
    <source>
        <dbReference type="EMBL" id="KAH8073021.1"/>
    </source>
</evidence>
<reference evidence="6" key="1">
    <citation type="journal article" date="2021" name="New Phytol.">
        <title>Evolutionary innovations through gain and loss of genes in the ectomycorrhizal Boletales.</title>
        <authorList>
            <person name="Wu G."/>
            <person name="Miyauchi S."/>
            <person name="Morin E."/>
            <person name="Kuo A."/>
            <person name="Drula E."/>
            <person name="Varga T."/>
            <person name="Kohler A."/>
            <person name="Feng B."/>
            <person name="Cao Y."/>
            <person name="Lipzen A."/>
            <person name="Daum C."/>
            <person name="Hundley H."/>
            <person name="Pangilinan J."/>
            <person name="Johnson J."/>
            <person name="Barry K."/>
            <person name="LaButti K."/>
            <person name="Ng V."/>
            <person name="Ahrendt S."/>
            <person name="Min B."/>
            <person name="Choi I.G."/>
            <person name="Park H."/>
            <person name="Plett J.M."/>
            <person name="Magnuson J."/>
            <person name="Spatafora J.W."/>
            <person name="Nagy L.G."/>
            <person name="Henrissat B."/>
            <person name="Grigoriev I.V."/>
            <person name="Yang Z.L."/>
            <person name="Xu J."/>
            <person name="Martin F.M."/>
        </authorList>
    </citation>
    <scope>NUCLEOTIDE SEQUENCE</scope>
    <source>
        <strain evidence="6">KKN 215</strain>
    </source>
</reference>
<evidence type="ECO:0000256" key="4">
    <source>
        <dbReference type="ARBA" id="ARBA00022833"/>
    </source>
</evidence>
<dbReference type="PANTHER" id="PTHR46481">
    <property type="entry name" value="ZINC FINGER BED DOMAIN-CONTAINING PROTEIN 4"/>
    <property type="match status" value="1"/>
</dbReference>
<sequence length="197" mass="22792">MSDEELQEHEEEVRPMKLVLAKVCVLSSSLPIHSIQLRKLAYTIVNSPTITKKLWENTCKELNYPVRLMPRDCPTRWNSTHTMLKFAADYKEVIERLTESKDMRKFELDEEEWVMVTQLRDVFYDATTYFSSASPNIADVIPSMDFIDTSLNNAALNVDLHPAIRTATALSKRVMNKYYARTDATDVYRIAMSKSSR</sequence>
<name>A0A8K0XJK2_9AGAR</name>
<dbReference type="Proteomes" id="UP000813824">
    <property type="component" value="Unassembled WGS sequence"/>
</dbReference>
<gene>
    <name evidence="6" type="ORF">BXZ70DRAFT_902952</name>
</gene>
<protein>
    <submittedName>
        <fullName evidence="6">Uncharacterized protein</fullName>
    </submittedName>
</protein>
<keyword evidence="7" id="KW-1185">Reference proteome</keyword>
<evidence type="ECO:0000256" key="1">
    <source>
        <dbReference type="ARBA" id="ARBA00004123"/>
    </source>
</evidence>
<accession>A0A8K0XJK2</accession>
<dbReference type="InterPro" id="IPR012337">
    <property type="entry name" value="RNaseH-like_sf"/>
</dbReference>
<organism evidence="6 7">
    <name type="scientific">Cristinia sonorae</name>
    <dbReference type="NCBI Taxonomy" id="1940300"/>
    <lineage>
        <taxon>Eukaryota</taxon>
        <taxon>Fungi</taxon>
        <taxon>Dikarya</taxon>
        <taxon>Basidiomycota</taxon>
        <taxon>Agaricomycotina</taxon>
        <taxon>Agaricomycetes</taxon>
        <taxon>Agaricomycetidae</taxon>
        <taxon>Agaricales</taxon>
        <taxon>Pleurotineae</taxon>
        <taxon>Stephanosporaceae</taxon>
        <taxon>Cristinia</taxon>
    </lineage>
</organism>
<dbReference type="InterPro" id="IPR052035">
    <property type="entry name" value="ZnF_BED_domain_contain"/>
</dbReference>
<evidence type="ECO:0000313" key="7">
    <source>
        <dbReference type="Proteomes" id="UP000813824"/>
    </source>
</evidence>
<dbReference type="SUPFAM" id="SSF53098">
    <property type="entry name" value="Ribonuclease H-like"/>
    <property type="match status" value="1"/>
</dbReference>
<evidence type="ECO:0000256" key="2">
    <source>
        <dbReference type="ARBA" id="ARBA00022723"/>
    </source>
</evidence>
<dbReference type="EMBL" id="JAEVFJ010000075">
    <property type="protein sequence ID" value="KAH8073021.1"/>
    <property type="molecule type" value="Genomic_DNA"/>
</dbReference>
<comment type="subcellular location">
    <subcellularLocation>
        <location evidence="1">Nucleus</location>
    </subcellularLocation>
</comment>
<dbReference type="GO" id="GO:0008270">
    <property type="term" value="F:zinc ion binding"/>
    <property type="evidence" value="ECO:0007669"/>
    <property type="project" value="UniProtKB-KW"/>
</dbReference>
<keyword evidence="5" id="KW-0539">Nucleus</keyword>
<keyword evidence="4" id="KW-0862">Zinc</keyword>
<dbReference type="AlphaFoldDB" id="A0A8K0XJK2"/>
<dbReference type="GO" id="GO:0005634">
    <property type="term" value="C:nucleus"/>
    <property type="evidence" value="ECO:0007669"/>
    <property type="project" value="UniProtKB-SubCell"/>
</dbReference>
<comment type="caution">
    <text evidence="6">The sequence shown here is derived from an EMBL/GenBank/DDBJ whole genome shotgun (WGS) entry which is preliminary data.</text>
</comment>
<evidence type="ECO:0000256" key="3">
    <source>
        <dbReference type="ARBA" id="ARBA00022771"/>
    </source>
</evidence>
<proteinExistence type="predicted"/>